<reference evidence="2" key="2">
    <citation type="submission" date="2019-02" db="EMBL/GenBank/DDBJ databases">
        <title>Granulicella sibirica sp. nov., a psychrotolerant acidobacterium isolated from an organic soil layer in forested tundra, West Siberia.</title>
        <authorList>
            <person name="Oshkin I.Y."/>
            <person name="Kulichevskaya I.S."/>
            <person name="Rijpstra W.I.C."/>
            <person name="Sinninghe Damste J.S."/>
            <person name="Rakitin A.L."/>
            <person name="Ravin N.V."/>
            <person name="Dedysh S.N."/>
        </authorList>
    </citation>
    <scope>NUCLEOTIDE SEQUENCE [LARGE SCALE GENOMIC DNA]</scope>
    <source>
        <strain evidence="2">AF10</strain>
    </source>
</reference>
<accession>A0A4Q0T1P7</accession>
<dbReference type="EMBL" id="RDSM01000002">
    <property type="protein sequence ID" value="RXH56300.1"/>
    <property type="molecule type" value="Genomic_DNA"/>
</dbReference>
<reference evidence="1 2" key="1">
    <citation type="submission" date="2018-11" db="EMBL/GenBank/DDBJ databases">
        <authorList>
            <person name="Mardanov A.V."/>
            <person name="Ravin N.V."/>
            <person name="Dedysh S.N."/>
        </authorList>
    </citation>
    <scope>NUCLEOTIDE SEQUENCE [LARGE SCALE GENOMIC DNA]</scope>
    <source>
        <strain evidence="1 2">AF10</strain>
    </source>
</reference>
<comment type="caution">
    <text evidence="1">The sequence shown here is derived from an EMBL/GenBank/DDBJ whole genome shotgun (WGS) entry which is preliminary data.</text>
</comment>
<evidence type="ECO:0000313" key="2">
    <source>
        <dbReference type="Proteomes" id="UP000289437"/>
    </source>
</evidence>
<protein>
    <submittedName>
        <fullName evidence="1">Uncharacterized protein</fullName>
    </submittedName>
</protein>
<sequence>MFGVGWVLRHMSFVGGIAKLPSVAALFSAPEKAVRGHQIGYRMKNNTYDAWTLGQFEQQIRDLAIFGTNTIQIIAPVSDDAAVSPLMPAPPLETVVGISRLAAKYGLDCALYYPEMRKDYSNPTQFEAEERDFEALVRAMPRVDALYVPGGDPGHTPPGVLFPLVKAEAEVVRRWHPGATVWVSAQGFDAGWFEEFYGLLAKEPEWLTGVFFGPQSRDGMEVQRRRIPARYPVIFYPDIAHTMHAQFPVPGWDPVFALTEGREPICPRPEAFAAIYRHFAGLNAGFVTYSEGVNDDVNKIVWTRLGWDPGETVEEMLREYARWFLHREGTQETLAVEAMLGLEKDWVGPVAANAEIGKTFGVLAELEKTDSGEGNWRWESLLYRGYYDAYVQRRFRREQAVEAAALSRLVSGGESGARAAGALRVLSESAASEDETRERERLFDLAGKLFRDGGLQLSVKLYGASNWERGANLDRVDTPLNDRVWMERAIAGAMKASNEAGRLKGLEEIARWNAPVDGALYDDLGDAAREPHLVRGAGWSEDPEMYAAAIDGIADKTLADGWRLSWLSYAEALYEQPLEMRYEGLAAGESYRLRITYAGEDYSVPLTLTAGNGVVIHEARKRGSNPETVEFDLPSAAIVGGELTLRWMRAAGGGGSGRGRQVAEVWLLPVKPR</sequence>
<gene>
    <name evidence="1" type="ORF">GRAN_3157</name>
</gene>
<dbReference type="Proteomes" id="UP000289437">
    <property type="component" value="Unassembled WGS sequence"/>
</dbReference>
<keyword evidence="2" id="KW-1185">Reference proteome</keyword>
<name>A0A4Q0T1P7_9BACT</name>
<organism evidence="1 2">
    <name type="scientific">Granulicella sibirica</name>
    <dbReference type="NCBI Taxonomy" id="2479048"/>
    <lineage>
        <taxon>Bacteria</taxon>
        <taxon>Pseudomonadati</taxon>
        <taxon>Acidobacteriota</taxon>
        <taxon>Terriglobia</taxon>
        <taxon>Terriglobales</taxon>
        <taxon>Acidobacteriaceae</taxon>
        <taxon>Granulicella</taxon>
    </lineage>
</organism>
<proteinExistence type="predicted"/>
<evidence type="ECO:0000313" key="1">
    <source>
        <dbReference type="EMBL" id="RXH56300.1"/>
    </source>
</evidence>
<dbReference type="AlphaFoldDB" id="A0A4Q0T1P7"/>